<evidence type="ECO:0000313" key="2">
    <source>
        <dbReference type="Proteomes" id="UP000320839"/>
    </source>
</evidence>
<accession>A0A518FJ89</accession>
<sequence length="362" mass="41519">MNFATIWKRSDRIEAIPLPDGRSEMNWIRCALAGLFLLLISARLPAAHPLAAPGVTSLTNPQVKYRLTDQHAIVLKRGKVTAVIVDNAAVDTKLLPGHRAGYNGLASLKYEGQEENLFVPALAGLNFEHIHDGTTRLPEKFEPRKFPMQIRIISDDTVELYQAPTPNWKLESCGRYQILADGTIEYTFECIPHADLFKNGYIGLFWASYIQAPDDRRIHFYGRRTDRPDQREQFLDARTPSHGVDSTHPPAWARFRPRVAADFPLTLVNHPSAYVYSRPWYYGIRDNYAYTQLFRPRDQIWFAQSPTGGGKQNPAWDFQWFIPNYQPGEAYGFIMRAHYAPWSDRTTLEKQIQTHLSALKQD</sequence>
<dbReference type="AlphaFoldDB" id="A0A518FJ89"/>
<gene>
    <name evidence="1" type="ORF">Pan153_10470</name>
</gene>
<protein>
    <submittedName>
        <fullName evidence="1">Uncharacterized protein</fullName>
    </submittedName>
</protein>
<reference evidence="1 2" key="1">
    <citation type="submission" date="2019-02" db="EMBL/GenBank/DDBJ databases">
        <title>Deep-cultivation of Planctomycetes and their phenomic and genomic characterization uncovers novel biology.</title>
        <authorList>
            <person name="Wiegand S."/>
            <person name="Jogler M."/>
            <person name="Boedeker C."/>
            <person name="Pinto D."/>
            <person name="Vollmers J."/>
            <person name="Rivas-Marin E."/>
            <person name="Kohn T."/>
            <person name="Peeters S.H."/>
            <person name="Heuer A."/>
            <person name="Rast P."/>
            <person name="Oberbeckmann S."/>
            <person name="Bunk B."/>
            <person name="Jeske O."/>
            <person name="Meyerdierks A."/>
            <person name="Storesund J.E."/>
            <person name="Kallscheuer N."/>
            <person name="Luecker S."/>
            <person name="Lage O.M."/>
            <person name="Pohl T."/>
            <person name="Merkel B.J."/>
            <person name="Hornburger P."/>
            <person name="Mueller R.-W."/>
            <person name="Bruemmer F."/>
            <person name="Labrenz M."/>
            <person name="Spormann A.M."/>
            <person name="Op den Camp H."/>
            <person name="Overmann J."/>
            <person name="Amann R."/>
            <person name="Jetten M.S.M."/>
            <person name="Mascher T."/>
            <person name="Medema M.H."/>
            <person name="Devos D.P."/>
            <person name="Kaster A.-K."/>
            <person name="Ovreas L."/>
            <person name="Rohde M."/>
            <person name="Galperin M.Y."/>
            <person name="Jogler C."/>
        </authorList>
    </citation>
    <scope>NUCLEOTIDE SEQUENCE [LARGE SCALE GENOMIC DNA]</scope>
    <source>
        <strain evidence="1 2">Pan153</strain>
    </source>
</reference>
<name>A0A518FJ89_9PLAN</name>
<evidence type="ECO:0000313" key="1">
    <source>
        <dbReference type="EMBL" id="QDV16419.1"/>
    </source>
</evidence>
<dbReference type="Proteomes" id="UP000320839">
    <property type="component" value="Chromosome"/>
</dbReference>
<dbReference type="EMBL" id="CP036317">
    <property type="protein sequence ID" value="QDV16419.1"/>
    <property type="molecule type" value="Genomic_DNA"/>
</dbReference>
<proteinExistence type="predicted"/>
<organism evidence="1 2">
    <name type="scientific">Gimesia panareensis</name>
    <dbReference type="NCBI Taxonomy" id="2527978"/>
    <lineage>
        <taxon>Bacteria</taxon>
        <taxon>Pseudomonadati</taxon>
        <taxon>Planctomycetota</taxon>
        <taxon>Planctomycetia</taxon>
        <taxon>Planctomycetales</taxon>
        <taxon>Planctomycetaceae</taxon>
        <taxon>Gimesia</taxon>
    </lineage>
</organism>